<dbReference type="WBParaSite" id="TCLT_0000197901-mRNA-1">
    <property type="protein sequence ID" value="TCLT_0000197901-mRNA-1"/>
    <property type="gene ID" value="TCLT_0000197901"/>
</dbReference>
<evidence type="ECO:0000256" key="1">
    <source>
        <dbReference type="ARBA" id="ARBA00007319"/>
    </source>
</evidence>
<dbReference type="AlphaFoldDB" id="A0A0N5CP47"/>
<reference evidence="4 5" key="2">
    <citation type="submission" date="2018-11" db="EMBL/GenBank/DDBJ databases">
        <authorList>
            <consortium name="Pathogen Informatics"/>
        </authorList>
    </citation>
    <scope>NUCLEOTIDE SEQUENCE [LARGE SCALE GENOMIC DNA]</scope>
</reference>
<dbReference type="Gene3D" id="1.10.10.10">
    <property type="entry name" value="Winged helix-like DNA-binding domain superfamily/Winged helix DNA-binding domain"/>
    <property type="match status" value="1"/>
</dbReference>
<comment type="similarity">
    <text evidence="1">Belongs to the peptidase M24 family.</text>
</comment>
<dbReference type="SUPFAM" id="SSF55920">
    <property type="entry name" value="Creatinase/aminopeptidase"/>
    <property type="match status" value="1"/>
</dbReference>
<dbReference type="Pfam" id="PF00557">
    <property type="entry name" value="Peptidase_M24"/>
    <property type="match status" value="1"/>
</dbReference>
<dbReference type="InterPro" id="IPR047113">
    <property type="entry name" value="PA2G4/ARX1"/>
</dbReference>
<sequence length="447" mass="49896">MAERGRRVSRSSESSEDDAYLETPASNVVATKYAMAAYIVNAVLKVGFKTYYRQKSLQEVLAAIKDGVEVGKICDLGDNLMNERMGKVFKKEKDSLKGIAMPTCVSINNCVCHFSPLRSDTPVIITNGQMVKVDLGAHIDGYIATAAHTIVVGASENNKVSGKKANVMLAAYHALEAAIRMLRPGLYKNMEITDMIDKIANIYQVKPVENMLSHELRKNKIDGKKQIIQNPGERQRSEVTKCVFQKFEVFAIDILMSTGEGKTRVLDARTTVYKKVEDLAYSLKVKASRMFLTAAVNKYGLMPFTLRSFEDEKLAKLGVLECERHNLMRPYQVLYEREGEFVAQFKSTVLIMPNGLVKITGFPLELNLLESEIKIEDQVILSLLNSSLKHRKSKKKSKVDKKNESNAPTKVDALKHKANEGGQAKSEGGKQEIPHALSDKEKNIEET</sequence>
<proteinExistence type="inferred from homology"/>
<dbReference type="NCBIfam" id="TIGR00495">
    <property type="entry name" value="crvDNA_42K"/>
    <property type="match status" value="1"/>
</dbReference>
<protein>
    <submittedName>
        <fullName evidence="6">Peptidase_M24 domain-containing protein</fullName>
    </submittedName>
</protein>
<dbReference type="InterPro" id="IPR000994">
    <property type="entry name" value="Pept_M24"/>
</dbReference>
<dbReference type="InterPro" id="IPR036005">
    <property type="entry name" value="Creatinase/aminopeptidase-like"/>
</dbReference>
<name>A0A0N5CP47_THECL</name>
<dbReference type="Gene3D" id="3.90.230.10">
    <property type="entry name" value="Creatinase/methionine aminopeptidase superfamily"/>
    <property type="match status" value="1"/>
</dbReference>
<gene>
    <name evidence="4" type="ORF">TCLT_LOCUS1980</name>
</gene>
<dbReference type="OMA" id="SRMFYSE"/>
<feature type="region of interest" description="Disordered" evidence="2">
    <location>
        <begin position="392"/>
        <end position="447"/>
    </location>
</feature>
<reference evidence="6" key="1">
    <citation type="submission" date="2017-02" db="UniProtKB">
        <authorList>
            <consortium name="WormBaseParasite"/>
        </authorList>
    </citation>
    <scope>IDENTIFICATION</scope>
</reference>
<dbReference type="InterPro" id="IPR004545">
    <property type="entry name" value="PA2G4"/>
</dbReference>
<evidence type="ECO:0000259" key="3">
    <source>
        <dbReference type="Pfam" id="PF00557"/>
    </source>
</evidence>
<evidence type="ECO:0000313" key="4">
    <source>
        <dbReference type="EMBL" id="VDM97700.1"/>
    </source>
</evidence>
<evidence type="ECO:0000313" key="6">
    <source>
        <dbReference type="WBParaSite" id="TCLT_0000197901-mRNA-1"/>
    </source>
</evidence>
<accession>A0A0N5CP47</accession>
<dbReference type="SUPFAM" id="SSF46785">
    <property type="entry name" value="Winged helix' DNA-binding domain"/>
    <property type="match status" value="1"/>
</dbReference>
<feature type="domain" description="Peptidase M24" evidence="3">
    <location>
        <begin position="56"/>
        <end position="217"/>
    </location>
</feature>
<dbReference type="PANTHER" id="PTHR10804:SF11">
    <property type="entry name" value="PROLIFERATION-ASSOCIATED PROTEIN 2G4"/>
    <property type="match status" value="1"/>
</dbReference>
<dbReference type="EMBL" id="UYYF01000325">
    <property type="protein sequence ID" value="VDM97700.1"/>
    <property type="molecule type" value="Genomic_DNA"/>
</dbReference>
<dbReference type="FunFam" id="1.10.10.10:FF:000029">
    <property type="entry name" value="Proliferation-associated 2G4, a"/>
    <property type="match status" value="1"/>
</dbReference>
<organism evidence="6">
    <name type="scientific">Thelazia callipaeda</name>
    <name type="common">Oriental eyeworm</name>
    <name type="synonym">Parasitic nematode</name>
    <dbReference type="NCBI Taxonomy" id="103827"/>
    <lineage>
        <taxon>Eukaryota</taxon>
        <taxon>Metazoa</taxon>
        <taxon>Ecdysozoa</taxon>
        <taxon>Nematoda</taxon>
        <taxon>Chromadorea</taxon>
        <taxon>Rhabditida</taxon>
        <taxon>Spirurina</taxon>
        <taxon>Spiruromorpha</taxon>
        <taxon>Thelazioidea</taxon>
        <taxon>Thelaziidae</taxon>
        <taxon>Thelazia</taxon>
    </lineage>
</organism>
<dbReference type="PANTHER" id="PTHR10804">
    <property type="entry name" value="PROTEASE FAMILY M24 METHIONYL AMINOPEPTIDASE, AMINOPEPTIDASE P"/>
    <property type="match status" value="1"/>
</dbReference>
<feature type="compositionally biased region" description="Basic and acidic residues" evidence="2">
    <location>
        <begin position="427"/>
        <end position="447"/>
    </location>
</feature>
<evidence type="ECO:0000313" key="5">
    <source>
        <dbReference type="Proteomes" id="UP000276776"/>
    </source>
</evidence>
<keyword evidence="5" id="KW-1185">Reference proteome</keyword>
<evidence type="ECO:0000256" key="2">
    <source>
        <dbReference type="SAM" id="MobiDB-lite"/>
    </source>
</evidence>
<dbReference type="STRING" id="103827.A0A0N5CP47"/>
<dbReference type="Proteomes" id="UP000276776">
    <property type="component" value="Unassembled WGS sequence"/>
</dbReference>
<dbReference type="InterPro" id="IPR036390">
    <property type="entry name" value="WH_DNA-bd_sf"/>
</dbReference>
<dbReference type="InterPro" id="IPR036388">
    <property type="entry name" value="WH-like_DNA-bd_sf"/>
</dbReference>
<dbReference type="OrthoDB" id="5876363at2759"/>
<dbReference type="CDD" id="cd01089">
    <property type="entry name" value="PA2G4-like"/>
    <property type="match status" value="1"/>
</dbReference>